<reference evidence="14" key="1">
    <citation type="submission" date="2010-06" db="EMBL/GenBank/DDBJ databases">
        <authorList>
            <person name="Muzny D."/>
            <person name="Qin X."/>
            <person name="Buhay C."/>
            <person name="Dugan-Rocha S."/>
            <person name="Ding Y."/>
            <person name="Chen G."/>
            <person name="Hawes A."/>
            <person name="Holder M."/>
            <person name="Jhangiani S."/>
            <person name="Johnson A."/>
            <person name="Khan Z."/>
            <person name="Li Z."/>
            <person name="Liu W."/>
            <person name="Liu X."/>
            <person name="Perez L."/>
            <person name="Shen H."/>
            <person name="Wang Q."/>
            <person name="Watt J."/>
            <person name="Xi L."/>
            <person name="Xin Y."/>
            <person name="Zhou J."/>
            <person name="Deng J."/>
            <person name="Jiang H."/>
            <person name="Liu Y."/>
            <person name="Qu J."/>
            <person name="Song X.-Z."/>
            <person name="Zhang L."/>
            <person name="Villasana D."/>
            <person name="Johnson A."/>
            <person name="Liu J."/>
            <person name="Liyanage D."/>
            <person name="Lorensuhewa L."/>
            <person name="Robinson T."/>
            <person name="Song A."/>
            <person name="Song B.-B."/>
            <person name="Dinh H."/>
            <person name="Thornton R."/>
            <person name="Coyle M."/>
            <person name="Francisco L."/>
            <person name="Jackson L."/>
            <person name="Javaid M."/>
            <person name="Korchina V."/>
            <person name="Kovar C."/>
            <person name="Mata R."/>
            <person name="Mathew T."/>
            <person name="Ngo R."/>
            <person name="Nguyen L."/>
            <person name="Nguyen N."/>
            <person name="Okwuonu G."/>
            <person name="Ongeri F."/>
            <person name="Pham C."/>
            <person name="Simmons D."/>
            <person name="Wilczek-Boney K."/>
            <person name="Hale W."/>
            <person name="Jakkamsetti A."/>
            <person name="Pham P."/>
            <person name="Ruth R."/>
            <person name="San Lucas F."/>
            <person name="Warren J."/>
            <person name="Zhang J."/>
            <person name="Zhao Z."/>
            <person name="Zhou C."/>
            <person name="Zhu D."/>
            <person name="Lee S."/>
            <person name="Bess C."/>
            <person name="Blankenburg K."/>
            <person name="Forbes L."/>
            <person name="Fu Q."/>
            <person name="Gubbala S."/>
            <person name="Hirani K."/>
            <person name="Jayaseelan J.C."/>
            <person name="Lara F."/>
            <person name="Munidasa M."/>
            <person name="Palculict T."/>
            <person name="Patil S."/>
            <person name="Pu L.-L."/>
            <person name="Saada N."/>
            <person name="Tang L."/>
            <person name="Weissenberger G."/>
            <person name="Zhu Y."/>
            <person name="Hemphill L."/>
            <person name="Shang Y."/>
            <person name="Youmans B."/>
            <person name="Ayvaz T."/>
            <person name="Ross M."/>
            <person name="Santibanez J."/>
            <person name="Aqrawi P."/>
            <person name="Gross S."/>
            <person name="Joshi V."/>
            <person name="Fowler G."/>
            <person name="Nazareth L."/>
            <person name="Reid J."/>
            <person name="Worley K."/>
            <person name="Petrosino J."/>
            <person name="Highlander S."/>
            <person name="Gibbs R."/>
        </authorList>
    </citation>
    <scope>NUCLEOTIDE SEQUENCE [LARGE SCALE GENOMIC DNA]</scope>
    <source>
        <strain evidence="14">DSM 20601</strain>
    </source>
</reference>
<dbReference type="Pfam" id="PF01751">
    <property type="entry name" value="Toprim"/>
    <property type="match status" value="1"/>
</dbReference>
<comment type="catalytic activity">
    <reaction evidence="11">
        <text>Endonucleolytic cleavage of RNA, removing 21 and 42 nucleotides, respectively, from the 5'- and 3'-termini of a 5S-rRNA precursor.</text>
        <dbReference type="EC" id="3.1.26.8"/>
    </reaction>
</comment>
<dbReference type="CDD" id="cd01027">
    <property type="entry name" value="TOPRIM_RNase_M5_like"/>
    <property type="match status" value="1"/>
</dbReference>
<comment type="similarity">
    <text evidence="11">Belongs to the ribonuclease M5 family.</text>
</comment>
<keyword evidence="5" id="KW-0479">Metal-binding</keyword>
<dbReference type="HAMAP" id="MF_01469">
    <property type="entry name" value="RNase_M5"/>
    <property type="match status" value="1"/>
</dbReference>
<dbReference type="EC" id="3.1.26.8" evidence="11 12"/>
<keyword evidence="7 11" id="KW-0255">Endonuclease</keyword>
<dbReference type="FunFam" id="3.40.1360.10:FF:000006">
    <property type="entry name" value="Ribonuclease M5"/>
    <property type="match status" value="1"/>
</dbReference>
<dbReference type="eggNOG" id="COG1658">
    <property type="taxonomic scope" value="Bacteria"/>
</dbReference>
<evidence type="ECO:0000256" key="6">
    <source>
        <dbReference type="ARBA" id="ARBA00022730"/>
    </source>
</evidence>
<evidence type="ECO:0000313" key="15">
    <source>
        <dbReference type="Proteomes" id="UP000010119"/>
    </source>
</evidence>
<dbReference type="Proteomes" id="UP000010119">
    <property type="component" value="Unassembled WGS sequence"/>
</dbReference>
<evidence type="ECO:0000259" key="13">
    <source>
        <dbReference type="PROSITE" id="PS50880"/>
    </source>
</evidence>
<dbReference type="InterPro" id="IPR025156">
    <property type="entry name" value="RNase_M5_C"/>
</dbReference>
<organism evidence="14 15">
    <name type="scientific">Listeria grayi DSM 20601</name>
    <dbReference type="NCBI Taxonomy" id="525367"/>
    <lineage>
        <taxon>Bacteria</taxon>
        <taxon>Bacillati</taxon>
        <taxon>Bacillota</taxon>
        <taxon>Bacilli</taxon>
        <taxon>Bacillales</taxon>
        <taxon>Listeriaceae</taxon>
        <taxon>Listeria</taxon>
    </lineage>
</organism>
<evidence type="ECO:0000313" key="14">
    <source>
        <dbReference type="EMBL" id="EFI84943.1"/>
    </source>
</evidence>
<keyword evidence="6 11" id="KW-0699">rRNA-binding</keyword>
<keyword evidence="15" id="KW-1185">Reference proteome</keyword>
<dbReference type="InterPro" id="IPR006171">
    <property type="entry name" value="TOPRIM_dom"/>
</dbReference>
<keyword evidence="3 11" id="KW-0698">rRNA processing</keyword>
<accession>D7UUL7</accession>
<dbReference type="InterPro" id="IPR034141">
    <property type="entry name" value="TOPRIM_RNase_M5-like"/>
</dbReference>
<keyword evidence="4 11" id="KW-0540">Nuclease</keyword>
<feature type="domain" description="Toprim" evidence="13">
    <location>
        <begin position="26"/>
        <end position="109"/>
    </location>
</feature>
<dbReference type="InterPro" id="IPR004466">
    <property type="entry name" value="RNase_M5"/>
</dbReference>
<keyword evidence="10 11" id="KW-0694">RNA-binding</keyword>
<evidence type="ECO:0000256" key="1">
    <source>
        <dbReference type="ARBA" id="ARBA00022490"/>
    </source>
</evidence>
<dbReference type="GO" id="GO:0043822">
    <property type="term" value="F:ribonuclease M5 activity"/>
    <property type="evidence" value="ECO:0007669"/>
    <property type="project" value="UniProtKB-UniRule"/>
</dbReference>
<dbReference type="HOGENOM" id="CLU_109405_0_0_9"/>
<evidence type="ECO:0000256" key="8">
    <source>
        <dbReference type="ARBA" id="ARBA00022801"/>
    </source>
</evidence>
<dbReference type="PANTHER" id="PTHR39156">
    <property type="entry name" value="RIBONUCLEASE M5"/>
    <property type="match status" value="1"/>
</dbReference>
<dbReference type="AlphaFoldDB" id="D7UUL7"/>
<dbReference type="SUPFAM" id="SSF110455">
    <property type="entry name" value="Toprim domain"/>
    <property type="match status" value="1"/>
</dbReference>
<dbReference type="Pfam" id="PF13331">
    <property type="entry name" value="DUF4093"/>
    <property type="match status" value="1"/>
</dbReference>
<dbReference type="SMART" id="SM00493">
    <property type="entry name" value="TOPRIM"/>
    <property type="match status" value="1"/>
</dbReference>
<evidence type="ECO:0000256" key="2">
    <source>
        <dbReference type="ARBA" id="ARBA00022517"/>
    </source>
</evidence>
<evidence type="ECO:0000256" key="12">
    <source>
        <dbReference type="NCBIfam" id="TIGR00334"/>
    </source>
</evidence>
<gene>
    <name evidence="11 14" type="primary">rnmV</name>
    <name evidence="14" type="ORF">HMPREF0556_10142</name>
</gene>
<evidence type="ECO:0000256" key="3">
    <source>
        <dbReference type="ARBA" id="ARBA00022552"/>
    </source>
</evidence>
<dbReference type="Gene3D" id="3.40.1360.10">
    <property type="match status" value="1"/>
</dbReference>
<evidence type="ECO:0000256" key="9">
    <source>
        <dbReference type="ARBA" id="ARBA00022842"/>
    </source>
</evidence>
<dbReference type="GO" id="GO:0005737">
    <property type="term" value="C:cytoplasm"/>
    <property type="evidence" value="ECO:0007669"/>
    <property type="project" value="UniProtKB-SubCell"/>
</dbReference>
<keyword evidence="9" id="KW-0460">Magnesium</keyword>
<evidence type="ECO:0000256" key="5">
    <source>
        <dbReference type="ARBA" id="ARBA00022723"/>
    </source>
</evidence>
<comment type="caution">
    <text evidence="14">The sequence shown here is derived from an EMBL/GenBank/DDBJ whole genome shotgun (WGS) entry which is preliminary data.</text>
</comment>
<evidence type="ECO:0000256" key="7">
    <source>
        <dbReference type="ARBA" id="ARBA00022759"/>
    </source>
</evidence>
<dbReference type="GO" id="GO:0046872">
    <property type="term" value="F:metal ion binding"/>
    <property type="evidence" value="ECO:0007669"/>
    <property type="project" value="UniProtKB-KW"/>
</dbReference>
<comment type="function">
    <text evidence="11">Required for correct processing of both the 5' and 3' ends of 5S rRNA precursor. Cleaves both sides of a double-stranded region yielding mature 5S rRNA in one step.</text>
</comment>
<sequence length="211" mass="23650">MPKLWYDKSQMRSREGTDMDQKPMIQEFIVVEGRDDTTAIHRAVLADTIETNGSALNEKTIERIRLAAETRGVIVFTDPDFPGEKIRKQIDAEVPGCKHAFLSKIEARPKNGRGIGVEHATPESIRKALAHFHQTAESQTAHTTLISKELLIKMHLLGGTGSKARRARLGDILRIGYTNGKQLQARLNMFGIDESKLQEAYEQMKQEAGNE</sequence>
<comment type="subcellular location">
    <subcellularLocation>
        <location evidence="11">Cytoplasm</location>
    </subcellularLocation>
</comment>
<keyword evidence="8 11" id="KW-0378">Hydrolase</keyword>
<dbReference type="EMBL" id="ACCR02000002">
    <property type="protein sequence ID" value="EFI84943.1"/>
    <property type="molecule type" value="Genomic_DNA"/>
</dbReference>
<dbReference type="GO" id="GO:0019843">
    <property type="term" value="F:rRNA binding"/>
    <property type="evidence" value="ECO:0007669"/>
    <property type="project" value="UniProtKB-KW"/>
</dbReference>
<keyword evidence="2 11" id="KW-0690">Ribosome biogenesis</keyword>
<evidence type="ECO:0000256" key="10">
    <source>
        <dbReference type="ARBA" id="ARBA00022884"/>
    </source>
</evidence>
<name>D7UUL7_LISGR</name>
<dbReference type="PROSITE" id="PS50880">
    <property type="entry name" value="TOPRIM"/>
    <property type="match status" value="1"/>
</dbReference>
<dbReference type="GO" id="GO:0006364">
    <property type="term" value="P:rRNA processing"/>
    <property type="evidence" value="ECO:0007669"/>
    <property type="project" value="UniProtKB-UniRule"/>
</dbReference>
<keyword evidence="1 11" id="KW-0963">Cytoplasm</keyword>
<dbReference type="NCBIfam" id="TIGR00334">
    <property type="entry name" value="5S_RNA_mat_M5"/>
    <property type="match status" value="1"/>
</dbReference>
<protein>
    <recommendedName>
        <fullName evidence="11 12">Ribonuclease M5</fullName>
        <ecNumber evidence="11 12">3.1.26.8</ecNumber>
    </recommendedName>
    <alternativeName>
        <fullName evidence="11">RNase M5</fullName>
    </alternativeName>
    <alternativeName>
        <fullName evidence="11">Ribosomal RNA terminal maturase M5</fullName>
    </alternativeName>
</protein>
<dbReference type="STRING" id="525367.HMPREF0556_10142"/>
<dbReference type="PANTHER" id="PTHR39156:SF1">
    <property type="entry name" value="RIBONUCLEASE M5"/>
    <property type="match status" value="1"/>
</dbReference>
<evidence type="ECO:0000256" key="4">
    <source>
        <dbReference type="ARBA" id="ARBA00022722"/>
    </source>
</evidence>
<evidence type="ECO:0000256" key="11">
    <source>
        <dbReference type="HAMAP-Rule" id="MF_01469"/>
    </source>
</evidence>
<proteinExistence type="inferred from homology"/>